<reference evidence="1 2" key="1">
    <citation type="submission" date="2014-04" db="EMBL/GenBank/DDBJ databases">
        <authorList>
            <person name="Bishop-Lilly K.A."/>
            <person name="Broomall S.M."/>
            <person name="Chain P.S."/>
            <person name="Chertkov O."/>
            <person name="Coyne S.R."/>
            <person name="Daligault H.E."/>
            <person name="Davenport K.W."/>
            <person name="Erkkila T."/>
            <person name="Frey K.G."/>
            <person name="Gibbons H.S."/>
            <person name="Gu W."/>
            <person name="Jaissle J."/>
            <person name="Johnson S.L."/>
            <person name="Koroleva G.I."/>
            <person name="Ladner J.T."/>
            <person name="Lo C.-C."/>
            <person name="Minogue T.D."/>
            <person name="Munk C."/>
            <person name="Palacios G.F."/>
            <person name="Redden C.L."/>
            <person name="Rosenzweig C.N."/>
            <person name="Scholz M.B."/>
            <person name="Teshima H."/>
            <person name="Xu Y."/>
        </authorList>
    </citation>
    <scope>NUCLEOTIDE SEQUENCE [LARGE SCALE GENOMIC DNA]</scope>
    <source>
        <strain evidence="1 2">8244</strain>
    </source>
</reference>
<sequence>MFPGQTYPTYPSGLLWLTWFCVFTFLDPDSGSGPPCFRSRRGLSSGPLPAEV</sequence>
<protein>
    <submittedName>
        <fullName evidence="1">Uncharacterized protein</fullName>
    </submittedName>
</protein>
<keyword evidence="2" id="KW-1185">Reference proteome</keyword>
<dbReference type="EMBL" id="JMQA01000050">
    <property type="protein sequence ID" value="KFM93958.1"/>
    <property type="molecule type" value="Genomic_DNA"/>
</dbReference>
<gene>
    <name evidence="1" type="ORF">DJ90_6504</name>
</gene>
<evidence type="ECO:0000313" key="1">
    <source>
        <dbReference type="EMBL" id="KFM93958.1"/>
    </source>
</evidence>
<evidence type="ECO:0000313" key="2">
    <source>
        <dbReference type="Proteomes" id="UP000029278"/>
    </source>
</evidence>
<dbReference type="Proteomes" id="UP000029278">
    <property type="component" value="Unassembled WGS sequence"/>
</dbReference>
<comment type="caution">
    <text evidence="1">The sequence shown here is derived from an EMBL/GenBank/DDBJ whole genome shotgun (WGS) entry which is preliminary data.</text>
</comment>
<dbReference type="HOGENOM" id="CLU_3082622_0_0_9"/>
<accession>A0A090Y5B5</accession>
<proteinExistence type="predicted"/>
<dbReference type="AlphaFoldDB" id="A0A090Y5B5"/>
<name>A0A090Y5B5_PAEMA</name>
<organism evidence="1 2">
    <name type="scientific">Paenibacillus macerans</name>
    <name type="common">Bacillus macerans</name>
    <dbReference type="NCBI Taxonomy" id="44252"/>
    <lineage>
        <taxon>Bacteria</taxon>
        <taxon>Bacillati</taxon>
        <taxon>Bacillota</taxon>
        <taxon>Bacilli</taxon>
        <taxon>Bacillales</taxon>
        <taxon>Paenibacillaceae</taxon>
        <taxon>Paenibacillus</taxon>
    </lineage>
</organism>